<dbReference type="SUPFAM" id="SSF56112">
    <property type="entry name" value="Protein kinase-like (PK-like)"/>
    <property type="match status" value="1"/>
</dbReference>
<evidence type="ECO:0000313" key="2">
    <source>
        <dbReference type="Proteomes" id="UP000284842"/>
    </source>
</evidence>
<evidence type="ECO:0000313" key="1">
    <source>
        <dbReference type="EMBL" id="PPQ84638.1"/>
    </source>
</evidence>
<dbReference type="Gene3D" id="3.30.200.20">
    <property type="entry name" value="Phosphorylase Kinase, domain 1"/>
    <property type="match status" value="1"/>
</dbReference>
<dbReference type="AlphaFoldDB" id="A0A409X1G5"/>
<gene>
    <name evidence="1" type="ORF">CVT24_007174</name>
</gene>
<dbReference type="PANTHER" id="PTHR36091:SF2">
    <property type="entry name" value="AMINOGLYCOSIDE PHOSPHOTRANSFERASE DOMAIN-CONTAINING PROTEIN"/>
    <property type="match status" value="1"/>
</dbReference>
<dbReference type="InParanoid" id="A0A409X1G5"/>
<dbReference type="OrthoDB" id="2831558at2759"/>
<dbReference type="EMBL" id="NHTK01004847">
    <property type="protein sequence ID" value="PPQ84638.1"/>
    <property type="molecule type" value="Genomic_DNA"/>
</dbReference>
<keyword evidence="2" id="KW-1185">Reference proteome</keyword>
<protein>
    <recommendedName>
        <fullName evidence="3">Aminoglycoside phosphotransferase domain-containing protein</fullName>
    </recommendedName>
</protein>
<dbReference type="Proteomes" id="UP000284842">
    <property type="component" value="Unassembled WGS sequence"/>
</dbReference>
<proteinExistence type="predicted"/>
<evidence type="ECO:0008006" key="3">
    <source>
        <dbReference type="Google" id="ProtNLM"/>
    </source>
</evidence>
<dbReference type="PANTHER" id="PTHR36091">
    <property type="entry name" value="ALTERED INHERITANCE OF MITOCHONDRIA PROTEIN 9, MITOCHONDRIAL"/>
    <property type="match status" value="1"/>
</dbReference>
<reference evidence="1 2" key="1">
    <citation type="journal article" date="2018" name="Evol. Lett.">
        <title>Horizontal gene cluster transfer increased hallucinogenic mushroom diversity.</title>
        <authorList>
            <person name="Reynolds H.T."/>
            <person name="Vijayakumar V."/>
            <person name="Gluck-Thaler E."/>
            <person name="Korotkin H.B."/>
            <person name="Matheny P.B."/>
            <person name="Slot J.C."/>
        </authorList>
    </citation>
    <scope>NUCLEOTIDE SEQUENCE [LARGE SCALE GENOMIC DNA]</scope>
    <source>
        <strain evidence="1 2">2629</strain>
    </source>
</reference>
<feature type="non-terminal residue" evidence="1">
    <location>
        <position position="755"/>
    </location>
</feature>
<sequence>MSSTFLIQEIVDLIVDFLVESIETGLKEGSGPYRPPYPASVRLQELKECALVNKTFTRRAQKYLFSELRISYHQIPHPNYICNEGMTSPVAAPIPDSSDLQIILNLRDILRQKPYLALYMCSLDTCAVFGHMLEVCEPLADVFNALRAFKNPRKMEFFGFDSGLPKSIRPHFRFQAAIAPYLQHMKCGFLDAVPLTFISNNPELQRLELRYCTLATENNSANAVPHGQSLSARPKLKQLSIASSWTILEALLSGIDNSTPPVDFSLLECLDLTPTVYYEDVASVHKLISICAPSLKVVTMETLISEAETYIRPLDFSPCSRLQRLQLLATINTINNAHDDSRSQLADTLGTIPSPNSIEHLDIDVYITISETLRSQTFADEGWDTLSRQVDRVCSASSSSKVNCTIRLEFFRFYLDREKEDYDLVIRECSQLAEELKTGHFHQINSNERVVFDVTHSWDSRLKASSATATRSLAIAFKLNLSDPFFFISTIQSYNALPGAPILDWIQLVDVEDLCKTRMITPKLKLKLKRAHDRNLELGPQNDIKVIAICFGMPIVFKKFKVSALLRPYFFISPTQSYNIPSRCRALSSITESRNDLYEYTAGRWLYNDTLRRKERNVVFDVAGLSKLAAESVNQSPTDVVNISKLAEGGFNRTFIVTLRDDRKVVARIPYPITVPKYYATASEVATIEFQRTCGIPVPEIYRYSADSDNIAGTPYILMEYISSPTLSDVWRNLGDEEVISVIRQLTELESRMMS</sequence>
<dbReference type="InterPro" id="IPR011009">
    <property type="entry name" value="Kinase-like_dom_sf"/>
</dbReference>
<organism evidence="1 2">
    <name type="scientific">Panaeolus cyanescens</name>
    <dbReference type="NCBI Taxonomy" id="181874"/>
    <lineage>
        <taxon>Eukaryota</taxon>
        <taxon>Fungi</taxon>
        <taxon>Dikarya</taxon>
        <taxon>Basidiomycota</taxon>
        <taxon>Agaricomycotina</taxon>
        <taxon>Agaricomycetes</taxon>
        <taxon>Agaricomycetidae</taxon>
        <taxon>Agaricales</taxon>
        <taxon>Agaricineae</taxon>
        <taxon>Galeropsidaceae</taxon>
        <taxon>Panaeolus</taxon>
    </lineage>
</organism>
<accession>A0A409X1G5</accession>
<dbReference type="GO" id="GO:0005739">
    <property type="term" value="C:mitochondrion"/>
    <property type="evidence" value="ECO:0007669"/>
    <property type="project" value="TreeGrafter"/>
</dbReference>
<dbReference type="InterPro" id="IPR051035">
    <property type="entry name" value="Mito_inheritance_9"/>
</dbReference>
<comment type="caution">
    <text evidence="1">The sequence shown here is derived from an EMBL/GenBank/DDBJ whole genome shotgun (WGS) entry which is preliminary data.</text>
</comment>
<name>A0A409X1G5_9AGAR</name>
<dbReference type="STRING" id="181874.A0A409X1G5"/>